<evidence type="ECO:0000313" key="3">
    <source>
        <dbReference type="Proteomes" id="UP000077266"/>
    </source>
</evidence>
<organism evidence="2 3">
    <name type="scientific">Exidia glandulosa HHB12029</name>
    <dbReference type="NCBI Taxonomy" id="1314781"/>
    <lineage>
        <taxon>Eukaryota</taxon>
        <taxon>Fungi</taxon>
        <taxon>Dikarya</taxon>
        <taxon>Basidiomycota</taxon>
        <taxon>Agaricomycotina</taxon>
        <taxon>Agaricomycetes</taxon>
        <taxon>Auriculariales</taxon>
        <taxon>Exidiaceae</taxon>
        <taxon>Exidia</taxon>
    </lineage>
</organism>
<dbReference type="EMBL" id="KV425889">
    <property type="protein sequence ID" value="KZW02193.1"/>
    <property type="molecule type" value="Genomic_DNA"/>
</dbReference>
<feature type="compositionally biased region" description="Pro residues" evidence="1">
    <location>
        <begin position="160"/>
        <end position="174"/>
    </location>
</feature>
<feature type="region of interest" description="Disordered" evidence="1">
    <location>
        <begin position="134"/>
        <end position="187"/>
    </location>
</feature>
<accession>A0A165PHP6</accession>
<reference evidence="2 3" key="1">
    <citation type="journal article" date="2016" name="Mol. Biol. Evol.">
        <title>Comparative Genomics of Early-Diverging Mushroom-Forming Fungi Provides Insights into the Origins of Lignocellulose Decay Capabilities.</title>
        <authorList>
            <person name="Nagy L.G."/>
            <person name="Riley R."/>
            <person name="Tritt A."/>
            <person name="Adam C."/>
            <person name="Daum C."/>
            <person name="Floudas D."/>
            <person name="Sun H."/>
            <person name="Yadav J.S."/>
            <person name="Pangilinan J."/>
            <person name="Larsson K.H."/>
            <person name="Matsuura K."/>
            <person name="Barry K."/>
            <person name="Labutti K."/>
            <person name="Kuo R."/>
            <person name="Ohm R.A."/>
            <person name="Bhattacharya S.S."/>
            <person name="Shirouzu T."/>
            <person name="Yoshinaga Y."/>
            <person name="Martin F.M."/>
            <person name="Grigoriev I.V."/>
            <person name="Hibbett D.S."/>
        </authorList>
    </citation>
    <scope>NUCLEOTIDE SEQUENCE [LARGE SCALE GENOMIC DNA]</scope>
    <source>
        <strain evidence="2 3">HHB12029</strain>
    </source>
</reference>
<dbReference type="OrthoDB" id="2500246at2759"/>
<proteinExistence type="predicted"/>
<dbReference type="Proteomes" id="UP000077266">
    <property type="component" value="Unassembled WGS sequence"/>
</dbReference>
<name>A0A165PHP6_EXIGL</name>
<keyword evidence="3" id="KW-1185">Reference proteome</keyword>
<evidence type="ECO:0000313" key="2">
    <source>
        <dbReference type="EMBL" id="KZW02193.1"/>
    </source>
</evidence>
<evidence type="ECO:0000256" key="1">
    <source>
        <dbReference type="SAM" id="MobiDB-lite"/>
    </source>
</evidence>
<protein>
    <submittedName>
        <fullName evidence="2">Uncharacterized protein</fullName>
    </submittedName>
</protein>
<gene>
    <name evidence="2" type="ORF">EXIGLDRAFT_829410</name>
</gene>
<sequence length="187" mass="19530">MSAADFAAGLDSTNLVLLQTGLTLATAAGKSPAYNFPLFLYGLYAHERADSSESLRTFTGMLGASLLLDIFWLASTNEVHGLVKAVVVLVLLLKVPTVWATLNTLRARGDQFGPLGLRTDTVWTMPGAFPSSSAPGAYQTLGGDRDAQSIPVPSLARSSPAPPPPAPKPAPVMPQPVTQGGGYQTLP</sequence>
<dbReference type="InParanoid" id="A0A165PHP6"/>
<dbReference type="AlphaFoldDB" id="A0A165PHP6"/>